<evidence type="ECO:0000256" key="3">
    <source>
        <dbReference type="PROSITE-ProRule" id="PRU10133"/>
    </source>
</evidence>
<keyword evidence="2 4" id="KW-0833">Ubl conjugation pathway</keyword>
<feature type="domain" description="UBC core" evidence="5">
    <location>
        <begin position="13"/>
        <end position="163"/>
    </location>
</feature>
<evidence type="ECO:0000256" key="1">
    <source>
        <dbReference type="ARBA" id="ARBA00022679"/>
    </source>
</evidence>
<keyword evidence="6" id="KW-1185">Reference proteome</keyword>
<comment type="similarity">
    <text evidence="4">Belongs to the ubiquitin-conjugating enzyme family.</text>
</comment>
<organism evidence="6 7">
    <name type="scientific">Acanthaster planci</name>
    <name type="common">Crown-of-thorns starfish</name>
    <dbReference type="NCBI Taxonomy" id="133434"/>
    <lineage>
        <taxon>Eukaryota</taxon>
        <taxon>Metazoa</taxon>
        <taxon>Echinodermata</taxon>
        <taxon>Eleutherozoa</taxon>
        <taxon>Asterozoa</taxon>
        <taxon>Asteroidea</taxon>
        <taxon>Valvatacea</taxon>
        <taxon>Valvatida</taxon>
        <taxon>Acanthasteridae</taxon>
        <taxon>Acanthaster</taxon>
    </lineage>
</organism>
<keyword evidence="1" id="KW-0808">Transferase</keyword>
<dbReference type="AlphaFoldDB" id="A0A8B7ZIQ9"/>
<dbReference type="PROSITE" id="PS00183">
    <property type="entry name" value="UBC_1"/>
    <property type="match status" value="1"/>
</dbReference>
<dbReference type="GeneID" id="110987255"/>
<dbReference type="PROSITE" id="PS50127">
    <property type="entry name" value="UBC_2"/>
    <property type="match status" value="1"/>
</dbReference>
<evidence type="ECO:0000313" key="6">
    <source>
        <dbReference type="Proteomes" id="UP000694845"/>
    </source>
</evidence>
<name>A0A8B7ZIQ9_ACAPL</name>
<dbReference type="CDD" id="cd23806">
    <property type="entry name" value="UBCc_UBE2U"/>
    <property type="match status" value="1"/>
</dbReference>
<dbReference type="CTD" id="148581"/>
<dbReference type="PANTHER" id="PTHR24067">
    <property type="entry name" value="UBIQUITIN-CONJUGATING ENZYME E2"/>
    <property type="match status" value="1"/>
</dbReference>
<dbReference type="InterPro" id="IPR016135">
    <property type="entry name" value="UBQ-conjugating_enzyme/RWD"/>
</dbReference>
<dbReference type="InterPro" id="IPR050113">
    <property type="entry name" value="Ub_conjugating_enzyme"/>
</dbReference>
<protein>
    <submittedName>
        <fullName evidence="7">Ubiquitin-conjugating enzyme E2 U-like isoform X1</fullName>
    </submittedName>
</protein>
<keyword evidence="4" id="KW-0547">Nucleotide-binding</keyword>
<dbReference type="OrthoDB" id="9978460at2759"/>
<dbReference type="SMART" id="SM00212">
    <property type="entry name" value="UBCc"/>
    <property type="match status" value="1"/>
</dbReference>
<dbReference type="RefSeq" id="XP_022105523.1">
    <property type="nucleotide sequence ID" value="XM_022249831.1"/>
</dbReference>
<dbReference type="Gene3D" id="3.10.110.10">
    <property type="entry name" value="Ubiquitin Conjugating Enzyme"/>
    <property type="match status" value="1"/>
</dbReference>
<dbReference type="InterPro" id="IPR023313">
    <property type="entry name" value="UBQ-conjugating_AS"/>
</dbReference>
<sequence>MLPSFPRSKMHSRARMLLEKEYTLLQRDPAWGIEAEPLSDDNFFEWVATIQGLKDTIWEGGVFAINLRFDEHFNSVPPVVHFHTIPFHPNIDMNTGRPCVDFLDDYNTWKESYSLLSVLLAIQCLLSYPVLEAAVNPEACSILQESPDLYRQMVLDCVTASQRVHAGQSLQVEDAKVRFEEGEENQLADRPKSSQASQVKVSFDDYLTTWNGIATSKAEPNMRNPLLEAIKDDPKLQTAHFGLPLEELQQHMKKQLQEHNSLMYGNFAAKPNKADSQERKLDHINKMRKIYLPSRKIVPPPSTAQSDTGDPWEKEVDDLVEWTANLDEGELMEEF</sequence>
<evidence type="ECO:0000256" key="2">
    <source>
        <dbReference type="ARBA" id="ARBA00022786"/>
    </source>
</evidence>
<proteinExistence type="inferred from homology"/>
<dbReference type="InterPro" id="IPR000608">
    <property type="entry name" value="UBC"/>
</dbReference>
<dbReference type="Pfam" id="PF00179">
    <property type="entry name" value="UQ_con"/>
    <property type="match status" value="1"/>
</dbReference>
<reference evidence="7" key="1">
    <citation type="submission" date="2025-08" db="UniProtKB">
        <authorList>
            <consortium name="RefSeq"/>
        </authorList>
    </citation>
    <scope>IDENTIFICATION</scope>
</reference>
<evidence type="ECO:0000259" key="5">
    <source>
        <dbReference type="PROSITE" id="PS50127"/>
    </source>
</evidence>
<dbReference type="GO" id="GO:0005524">
    <property type="term" value="F:ATP binding"/>
    <property type="evidence" value="ECO:0007669"/>
    <property type="project" value="UniProtKB-UniRule"/>
</dbReference>
<dbReference type="KEGG" id="aplc:110987255"/>
<feature type="active site" description="Glycyl thioester intermediate" evidence="3">
    <location>
        <position position="99"/>
    </location>
</feature>
<accession>A0A8B7ZIQ9</accession>
<keyword evidence="4" id="KW-0067">ATP-binding</keyword>
<evidence type="ECO:0000313" key="7">
    <source>
        <dbReference type="RefSeq" id="XP_022105523.1"/>
    </source>
</evidence>
<evidence type="ECO:0000256" key="4">
    <source>
        <dbReference type="RuleBase" id="RU362109"/>
    </source>
</evidence>
<dbReference type="GO" id="GO:0016740">
    <property type="term" value="F:transferase activity"/>
    <property type="evidence" value="ECO:0007669"/>
    <property type="project" value="UniProtKB-KW"/>
</dbReference>
<dbReference type="Proteomes" id="UP000694845">
    <property type="component" value="Unplaced"/>
</dbReference>
<dbReference type="SUPFAM" id="SSF54495">
    <property type="entry name" value="UBC-like"/>
    <property type="match status" value="1"/>
</dbReference>
<gene>
    <name evidence="7" type="primary">LOC110987255</name>
</gene>